<evidence type="ECO:0000256" key="1">
    <source>
        <dbReference type="ARBA" id="ARBA00022729"/>
    </source>
</evidence>
<sequence length="204" mass="21113">MLKSKLAAATAAVALVMGAPAAFAEEGANDGGFYVSAGGGINWISDMKNNGLTLDLESGATYAASVGYDFGENASGGAFRVEAEYSRTKNDLGSISNGVTSVSLSGDLTQNLYMVHLIYDFWANDTFTPYVGVGAGIADIEVSATAAGVTSTGSNTEEAYRGLVGVTADVSENFALDLGFRFTSVETQESTENSAIVGKVRFTF</sequence>
<dbReference type="SUPFAM" id="SSF56925">
    <property type="entry name" value="OMPA-like"/>
    <property type="match status" value="1"/>
</dbReference>
<dbReference type="Proteomes" id="UP000470384">
    <property type="component" value="Unassembled WGS sequence"/>
</dbReference>
<dbReference type="AlphaFoldDB" id="A0A845QDL4"/>
<gene>
    <name evidence="4" type="ORF">GTQ45_13005</name>
</gene>
<organism evidence="4 5">
    <name type="scientific">Pyruvatibacter mobilis</name>
    <dbReference type="NCBI Taxonomy" id="1712261"/>
    <lineage>
        <taxon>Bacteria</taxon>
        <taxon>Pseudomonadati</taxon>
        <taxon>Pseudomonadota</taxon>
        <taxon>Alphaproteobacteria</taxon>
        <taxon>Hyphomicrobiales</taxon>
        <taxon>Parvibaculaceae</taxon>
        <taxon>Pyruvatibacter</taxon>
    </lineage>
</organism>
<accession>A0A845QDL4</accession>
<name>A0A845QDL4_9HYPH</name>
<proteinExistence type="predicted"/>
<comment type="caution">
    <text evidence="4">The sequence shown here is derived from an EMBL/GenBank/DDBJ whole genome shotgun (WGS) entry which is preliminary data.</text>
</comment>
<keyword evidence="1 2" id="KW-0732">Signal</keyword>
<dbReference type="OrthoDB" id="189250at2"/>
<reference evidence="4 5" key="1">
    <citation type="journal article" date="2016" name="Int. J. Syst. Evol. Microbiol.">
        <title>Pyruvatibacter mobilis gen. nov., sp. nov., a marine bacterium from the culture broth of Picochlorum sp. 122.</title>
        <authorList>
            <person name="Wang G."/>
            <person name="Tang M."/>
            <person name="Wu H."/>
            <person name="Dai S."/>
            <person name="Li T."/>
            <person name="Chen C."/>
            <person name="He H."/>
            <person name="Fan J."/>
            <person name="Xiang W."/>
            <person name="Li X."/>
        </authorList>
    </citation>
    <scope>NUCLEOTIDE SEQUENCE [LARGE SCALE GENOMIC DNA]</scope>
    <source>
        <strain evidence="4 5">GYP-11</strain>
    </source>
</reference>
<feature type="chain" id="PRO_5032695790" evidence="2">
    <location>
        <begin position="25"/>
        <end position="204"/>
    </location>
</feature>
<feature type="domain" description="Outer membrane protein beta-barrel" evidence="3">
    <location>
        <begin position="12"/>
        <end position="198"/>
    </location>
</feature>
<dbReference type="Gene3D" id="2.40.160.20">
    <property type="match status" value="1"/>
</dbReference>
<evidence type="ECO:0000313" key="5">
    <source>
        <dbReference type="Proteomes" id="UP000470384"/>
    </source>
</evidence>
<evidence type="ECO:0000256" key="2">
    <source>
        <dbReference type="SAM" id="SignalP"/>
    </source>
</evidence>
<protein>
    <submittedName>
        <fullName evidence="4">Outer membrane beta-barrel protein</fullName>
    </submittedName>
</protein>
<dbReference type="Pfam" id="PF13505">
    <property type="entry name" value="OMP_b-brl"/>
    <property type="match status" value="1"/>
</dbReference>
<dbReference type="EMBL" id="WXYQ01000011">
    <property type="protein sequence ID" value="NBG96653.1"/>
    <property type="molecule type" value="Genomic_DNA"/>
</dbReference>
<evidence type="ECO:0000259" key="3">
    <source>
        <dbReference type="Pfam" id="PF13505"/>
    </source>
</evidence>
<dbReference type="RefSeq" id="WP_160588702.1">
    <property type="nucleotide sequence ID" value="NZ_BMHN01000001.1"/>
</dbReference>
<dbReference type="GeneID" id="300653841"/>
<feature type="signal peptide" evidence="2">
    <location>
        <begin position="1"/>
        <end position="24"/>
    </location>
</feature>
<dbReference type="InterPro" id="IPR011250">
    <property type="entry name" value="OMP/PagP_B-barrel"/>
</dbReference>
<evidence type="ECO:0000313" key="4">
    <source>
        <dbReference type="EMBL" id="NBG96653.1"/>
    </source>
</evidence>
<dbReference type="InterPro" id="IPR027385">
    <property type="entry name" value="Beta-barrel_OMP"/>
</dbReference>
<keyword evidence="5" id="KW-1185">Reference proteome</keyword>